<dbReference type="InterPro" id="IPR028087">
    <property type="entry name" value="Tad_N"/>
</dbReference>
<name>A0A1G4RLP3_9HYPH</name>
<evidence type="ECO:0000313" key="2">
    <source>
        <dbReference type="EMBL" id="SCW57716.1"/>
    </source>
</evidence>
<organism evidence="2 3">
    <name type="scientific">Rhizobium mongolense subsp. loessense</name>
    <dbReference type="NCBI Taxonomy" id="158890"/>
    <lineage>
        <taxon>Bacteria</taxon>
        <taxon>Pseudomonadati</taxon>
        <taxon>Pseudomonadota</taxon>
        <taxon>Alphaproteobacteria</taxon>
        <taxon>Hyphomicrobiales</taxon>
        <taxon>Rhizobiaceae</taxon>
        <taxon>Rhizobium/Agrobacterium group</taxon>
        <taxon>Rhizobium</taxon>
    </lineage>
</organism>
<protein>
    <submittedName>
        <fullName evidence="2">Flp pilus assembly protein TadG</fullName>
    </submittedName>
</protein>
<accession>A0A1G4RLP3</accession>
<dbReference type="Proteomes" id="UP000199542">
    <property type="component" value="Unassembled WGS sequence"/>
</dbReference>
<feature type="domain" description="Putative Flp pilus-assembly TadG-like N-terminal" evidence="1">
    <location>
        <begin position="23"/>
        <end position="67"/>
    </location>
</feature>
<dbReference type="Pfam" id="PF13400">
    <property type="entry name" value="Tad"/>
    <property type="match status" value="1"/>
</dbReference>
<gene>
    <name evidence="2" type="ORF">SAMN02927900_02847</name>
</gene>
<dbReference type="EMBL" id="FMTM01000003">
    <property type="protein sequence ID" value="SCW57716.1"/>
    <property type="molecule type" value="Genomic_DNA"/>
</dbReference>
<sequence>MIGPILGNGMKKLARRLVGDRSGNFGIMTALLAVPVLGAAGMAVDFAHALSLRTQLYAAADAAAVGAISEKSPAVAKAMTMQGDGTITVGSEDAQTMFMGQMAGESSKLPINLEINVTKTGSVIASRVAFSAAMPTTFMQLLGRESVTIGGTATAQYQTPSYMDFYMLLDNTPSMGVAATPDDIERMKYATRFGNAKGKDAKCAFACHIVSEKGVEDKTSYYNVALNNNIPIRIDVVAQATKALMETAEQTQTVKGQFRMAAYTFGKTAQDAQLFKVAELDENLSTVGEATKNIKLMSIPFQNYNQDQQTSFDDALTKIEKEIKEIPGQGTSSADRQKIVFFVSDGVGDHAKPTGCTSPKGRVNSTRCIEPIDTKFCEYLKNKNIKIAVLYTTYLPLEDNGFWKDWVKPFDGSIATRMQECASPGYFFQVSLTQGITEAMDTLFHKIVSTPRLTG</sequence>
<dbReference type="InterPro" id="IPR036465">
    <property type="entry name" value="vWFA_dom_sf"/>
</dbReference>
<proteinExistence type="predicted"/>
<dbReference type="Gene3D" id="3.40.50.410">
    <property type="entry name" value="von Willebrand factor, type A domain"/>
    <property type="match status" value="1"/>
</dbReference>
<evidence type="ECO:0000259" key="1">
    <source>
        <dbReference type="Pfam" id="PF13400"/>
    </source>
</evidence>
<reference evidence="2 3" key="1">
    <citation type="submission" date="2016-10" db="EMBL/GenBank/DDBJ databases">
        <authorList>
            <person name="de Groot N.N."/>
        </authorList>
    </citation>
    <scope>NUCLEOTIDE SEQUENCE [LARGE SCALE GENOMIC DNA]</scope>
    <source>
        <strain evidence="2 3">CGMCC 1.3401</strain>
    </source>
</reference>
<evidence type="ECO:0000313" key="3">
    <source>
        <dbReference type="Proteomes" id="UP000199542"/>
    </source>
</evidence>
<dbReference type="AlphaFoldDB" id="A0A1G4RLP3"/>